<accession>A0A8R1I6G4</accession>
<keyword evidence="3" id="KW-1185">Reference proteome</keyword>
<feature type="transmembrane region" description="Helical" evidence="1">
    <location>
        <begin position="114"/>
        <end position="142"/>
    </location>
</feature>
<sequence length="213" mass="24336">MTSSQNNSSHDHVYCSPEEEEDNYQAVERMFDSLYFFLPITALGALLANTIYLIVVTVGIKKGKLPLKRYALTINRTNADIFTILVGTYFFMKQKMERCDSHICLPAEYDLSKYVLQVVFILNYWCVSLSYTGIAVLTNYAVRAPLQYKLSQAYCAWMEELKMEDSISGMIAKTITARKPKSERCPQDCFARMEELKKDGSMSGWMIEKATTA</sequence>
<evidence type="ECO:0000313" key="2">
    <source>
        <dbReference type="EnsemblMetazoa" id="CJA19807a.1"/>
    </source>
</evidence>
<dbReference type="EnsemblMetazoa" id="CJA19807a.1">
    <property type="protein sequence ID" value="CJA19807a.1"/>
    <property type="gene ID" value="WBGene00175378"/>
</dbReference>
<proteinExistence type="predicted"/>
<keyword evidence="1" id="KW-0812">Transmembrane</keyword>
<evidence type="ECO:0000256" key="1">
    <source>
        <dbReference type="SAM" id="Phobius"/>
    </source>
</evidence>
<keyword evidence="1" id="KW-0472">Membrane</keyword>
<reference evidence="3" key="1">
    <citation type="submission" date="2010-08" db="EMBL/GenBank/DDBJ databases">
        <authorList>
            <consortium name="Caenorhabditis japonica Sequencing Consortium"/>
            <person name="Wilson R.K."/>
        </authorList>
    </citation>
    <scope>NUCLEOTIDE SEQUENCE [LARGE SCALE GENOMIC DNA]</scope>
    <source>
        <strain evidence="3">DF5081</strain>
    </source>
</reference>
<dbReference type="Proteomes" id="UP000005237">
    <property type="component" value="Unassembled WGS sequence"/>
</dbReference>
<organism evidence="2 3">
    <name type="scientific">Caenorhabditis japonica</name>
    <dbReference type="NCBI Taxonomy" id="281687"/>
    <lineage>
        <taxon>Eukaryota</taxon>
        <taxon>Metazoa</taxon>
        <taxon>Ecdysozoa</taxon>
        <taxon>Nematoda</taxon>
        <taxon>Chromadorea</taxon>
        <taxon>Rhabditida</taxon>
        <taxon>Rhabditina</taxon>
        <taxon>Rhabditomorpha</taxon>
        <taxon>Rhabditoidea</taxon>
        <taxon>Rhabditidae</taxon>
        <taxon>Peloderinae</taxon>
        <taxon>Caenorhabditis</taxon>
    </lineage>
</organism>
<name>A0A8R1I6G4_CAEJA</name>
<evidence type="ECO:0000313" key="3">
    <source>
        <dbReference type="Proteomes" id="UP000005237"/>
    </source>
</evidence>
<dbReference type="AlphaFoldDB" id="A0A8R1I6G4"/>
<keyword evidence="1" id="KW-1133">Transmembrane helix</keyword>
<reference evidence="2" key="2">
    <citation type="submission" date="2022-06" db="UniProtKB">
        <authorList>
            <consortium name="EnsemblMetazoa"/>
        </authorList>
    </citation>
    <scope>IDENTIFICATION</scope>
    <source>
        <strain evidence="2">DF5081</strain>
    </source>
</reference>
<feature type="transmembrane region" description="Helical" evidence="1">
    <location>
        <begin position="34"/>
        <end position="58"/>
    </location>
</feature>
<protein>
    <submittedName>
        <fullName evidence="2">Uncharacterized protein</fullName>
    </submittedName>
</protein>